<organism evidence="2 3">
    <name type="scientific">Flagellimonas yonaguniensis</name>
    <dbReference type="NCBI Taxonomy" id="3031325"/>
    <lineage>
        <taxon>Bacteria</taxon>
        <taxon>Pseudomonadati</taxon>
        <taxon>Bacteroidota</taxon>
        <taxon>Flavobacteriia</taxon>
        <taxon>Flavobacteriales</taxon>
        <taxon>Flavobacteriaceae</taxon>
        <taxon>Flagellimonas</taxon>
    </lineage>
</organism>
<name>A0ABT5XXJ4_9FLAO</name>
<comment type="caution">
    <text evidence="2">The sequence shown here is derived from an EMBL/GenBank/DDBJ whole genome shotgun (WGS) entry which is preliminary data.</text>
</comment>
<evidence type="ECO:0000313" key="3">
    <source>
        <dbReference type="Proteomes" id="UP001221366"/>
    </source>
</evidence>
<evidence type="ECO:0000313" key="2">
    <source>
        <dbReference type="EMBL" id="MDF0715899.1"/>
    </source>
</evidence>
<gene>
    <name evidence="2" type="ORF">PY092_07055</name>
</gene>
<evidence type="ECO:0000256" key="1">
    <source>
        <dbReference type="SAM" id="Phobius"/>
    </source>
</evidence>
<accession>A0ABT5XXJ4</accession>
<keyword evidence="1" id="KW-0472">Membrane</keyword>
<keyword evidence="1" id="KW-1133">Transmembrane helix</keyword>
<proteinExistence type="predicted"/>
<feature type="transmembrane region" description="Helical" evidence="1">
    <location>
        <begin position="132"/>
        <end position="156"/>
    </location>
</feature>
<reference evidence="2 3" key="1">
    <citation type="submission" date="2023-03" db="EMBL/GenBank/DDBJ databases">
        <title>Muricauda XX sp. nov. and Muricauda XXX sp. nov., two novel species isolated from Okinawa Trough.</title>
        <authorList>
            <person name="Cao W."/>
            <person name="Deng X."/>
        </authorList>
    </citation>
    <scope>NUCLEOTIDE SEQUENCE [LARGE SCALE GENOMIC DNA]</scope>
    <source>
        <strain evidence="2 3">334s03</strain>
    </source>
</reference>
<sequence>MKYNGLLPTLPKELRLFISVFVIVLSVGYFTGLLFIQETESTTPAGVEENYLGNEDDEDAEVMKFKKGEREMLTVIHTHVLSMSLIFFLLGGLVWITKAPKKLKLFLTIEPFLSIILTFGGIYVMWSGVGWFRYVVVLSGILMTITYTGSACLVLWQCIPPRNPNKYSSKSVIN</sequence>
<keyword evidence="1" id="KW-0812">Transmembrane</keyword>
<feature type="transmembrane region" description="Helical" evidence="1">
    <location>
        <begin position="76"/>
        <end position="96"/>
    </location>
</feature>
<keyword evidence="3" id="KW-1185">Reference proteome</keyword>
<dbReference type="EMBL" id="JARFVB010000003">
    <property type="protein sequence ID" value="MDF0715899.1"/>
    <property type="molecule type" value="Genomic_DNA"/>
</dbReference>
<feature type="transmembrane region" description="Helical" evidence="1">
    <location>
        <begin position="105"/>
        <end position="126"/>
    </location>
</feature>
<feature type="transmembrane region" description="Helical" evidence="1">
    <location>
        <begin position="16"/>
        <end position="36"/>
    </location>
</feature>
<dbReference type="Proteomes" id="UP001221366">
    <property type="component" value="Unassembled WGS sequence"/>
</dbReference>
<dbReference type="RefSeq" id="WP_275615147.1">
    <property type="nucleotide sequence ID" value="NZ_JARFVB010000003.1"/>
</dbReference>
<protein>
    <submittedName>
        <fullName evidence="2">Uncharacterized protein</fullName>
    </submittedName>
</protein>